<accession>A0A1I5DVG9</accession>
<dbReference type="AlphaFoldDB" id="A0A1I5DVG9"/>
<keyword evidence="2" id="KW-0812">Transmembrane</keyword>
<keyword evidence="2" id="KW-1133">Transmembrane helix</keyword>
<feature type="transmembrane region" description="Helical" evidence="2">
    <location>
        <begin position="219"/>
        <end position="238"/>
    </location>
</feature>
<dbReference type="Proteomes" id="UP000198806">
    <property type="component" value="Unassembled WGS sequence"/>
</dbReference>
<dbReference type="STRING" id="1527.SAMN04489757_10711"/>
<feature type="transmembrane region" description="Helical" evidence="2">
    <location>
        <begin position="244"/>
        <end position="268"/>
    </location>
</feature>
<organism evidence="3 4">
    <name type="scientific">Anaerocolumna aminovalerica</name>
    <dbReference type="NCBI Taxonomy" id="1527"/>
    <lineage>
        <taxon>Bacteria</taxon>
        <taxon>Bacillati</taxon>
        <taxon>Bacillota</taxon>
        <taxon>Clostridia</taxon>
        <taxon>Lachnospirales</taxon>
        <taxon>Lachnospiraceae</taxon>
        <taxon>Anaerocolumna</taxon>
    </lineage>
</organism>
<evidence type="ECO:0000256" key="1">
    <source>
        <dbReference type="SAM" id="MobiDB-lite"/>
    </source>
</evidence>
<feature type="transmembrane region" description="Helical" evidence="2">
    <location>
        <begin position="190"/>
        <end position="207"/>
    </location>
</feature>
<dbReference type="OrthoDB" id="1766220at2"/>
<evidence type="ECO:0000256" key="2">
    <source>
        <dbReference type="SAM" id="Phobius"/>
    </source>
</evidence>
<feature type="transmembrane region" description="Helical" evidence="2">
    <location>
        <begin position="51"/>
        <end position="75"/>
    </location>
</feature>
<evidence type="ECO:0000313" key="4">
    <source>
        <dbReference type="Proteomes" id="UP000198806"/>
    </source>
</evidence>
<feature type="transmembrane region" description="Helical" evidence="2">
    <location>
        <begin position="136"/>
        <end position="155"/>
    </location>
</feature>
<sequence length="354" mass="40373">MMNILVFRERLRGLYQKYELYIDPIIKFVVAFIVFQLINSSIGYDIRLKKLPIVLLLSLLSAFTPSGVLILLAILMSIGHVYAMSKILSIIIILIVLIIYSLFLRYTPKLGYVVLAIPILYLLKIPYVVPIVLGLFAAPITIIPTSCGVIVYYLFKIIKDAQNLQVEASVEDTLQLYTNVANQLVANKQLFVTIIIFACIIVVTYIVRRMKFDYAHEIAVVAGALTCILGFLISNLFFDIDNQIGVMILGTLVSGILGIVIQFFHLALDYTGVEYVQFEDEDYYYYVKAVPKINVTTPQINVKRINPQKKYSMKDAIKGRNNLENRIREEDEDEDYEEDQEYIDYGIDRNGDGK</sequence>
<dbReference type="RefSeq" id="WP_091685115.1">
    <property type="nucleotide sequence ID" value="NZ_BAABFM010000010.1"/>
</dbReference>
<evidence type="ECO:0000313" key="3">
    <source>
        <dbReference type="EMBL" id="SFO03264.1"/>
    </source>
</evidence>
<dbReference type="EMBL" id="FOWD01000007">
    <property type="protein sequence ID" value="SFO03264.1"/>
    <property type="molecule type" value="Genomic_DNA"/>
</dbReference>
<name>A0A1I5DVG9_9FIRM</name>
<proteinExistence type="predicted"/>
<gene>
    <name evidence="3" type="ORF">SAMN04489757_10711</name>
</gene>
<feature type="transmembrane region" description="Helical" evidence="2">
    <location>
        <begin position="87"/>
        <end position="104"/>
    </location>
</feature>
<feature type="compositionally biased region" description="Acidic residues" evidence="1">
    <location>
        <begin position="330"/>
        <end position="342"/>
    </location>
</feature>
<protein>
    <submittedName>
        <fullName evidence="3">Uncharacterized protein</fullName>
    </submittedName>
</protein>
<keyword evidence="4" id="KW-1185">Reference proteome</keyword>
<keyword evidence="2" id="KW-0472">Membrane</keyword>
<feature type="transmembrane region" description="Helical" evidence="2">
    <location>
        <begin position="20"/>
        <end position="39"/>
    </location>
</feature>
<feature type="region of interest" description="Disordered" evidence="1">
    <location>
        <begin position="322"/>
        <end position="354"/>
    </location>
</feature>
<reference evidence="3 4" key="1">
    <citation type="submission" date="2016-10" db="EMBL/GenBank/DDBJ databases">
        <authorList>
            <person name="de Groot N.N."/>
        </authorList>
    </citation>
    <scope>NUCLEOTIDE SEQUENCE [LARGE SCALE GENOMIC DNA]</scope>
    <source>
        <strain evidence="3 4">DSM 1283</strain>
    </source>
</reference>
<feature type="transmembrane region" description="Helical" evidence="2">
    <location>
        <begin position="110"/>
        <end position="129"/>
    </location>
</feature>